<feature type="region of interest" description="Disordered" evidence="1">
    <location>
        <begin position="54"/>
        <end position="74"/>
    </location>
</feature>
<name>A0A1I1T1L1_9BURK</name>
<organism evidence="2 3">
    <name type="scientific">Paracidovorax konjaci</name>
    <dbReference type="NCBI Taxonomy" id="32040"/>
    <lineage>
        <taxon>Bacteria</taxon>
        <taxon>Pseudomonadati</taxon>
        <taxon>Pseudomonadota</taxon>
        <taxon>Betaproteobacteria</taxon>
        <taxon>Burkholderiales</taxon>
        <taxon>Comamonadaceae</taxon>
        <taxon>Paracidovorax</taxon>
    </lineage>
</organism>
<protein>
    <recommendedName>
        <fullName evidence="4">H-NS histone family protein</fullName>
    </recommendedName>
</protein>
<sequence length="158" mass="17282">MAEKKLTLADILAKRKEFEDMVAAQLEAERPAALASVQEQIKLFSFTADELGFQSTPAPRATSSNKASSGGTRVMTKPLKSMHDIGLNGVWLAHPPKFLELEGAFTTYKSGKSVDAWLVNPTDKVTKLNFLKKLSSREGKVPTKEQLGEITEAEFKAA</sequence>
<keyword evidence="3" id="KW-1185">Reference proteome</keyword>
<dbReference type="RefSeq" id="WP_139225635.1">
    <property type="nucleotide sequence ID" value="NZ_FOMQ01000003.1"/>
</dbReference>
<feature type="compositionally biased region" description="Polar residues" evidence="1">
    <location>
        <begin position="54"/>
        <end position="71"/>
    </location>
</feature>
<evidence type="ECO:0000313" key="3">
    <source>
        <dbReference type="Proteomes" id="UP000199517"/>
    </source>
</evidence>
<accession>A0A1I1T1L1</accession>
<evidence type="ECO:0000313" key="2">
    <source>
        <dbReference type="EMBL" id="SFD52526.1"/>
    </source>
</evidence>
<reference evidence="3" key="1">
    <citation type="submission" date="2016-10" db="EMBL/GenBank/DDBJ databases">
        <authorList>
            <person name="Varghese N."/>
            <person name="Submissions S."/>
        </authorList>
    </citation>
    <scope>NUCLEOTIDE SEQUENCE [LARGE SCALE GENOMIC DNA]</scope>
    <source>
        <strain evidence="3">DSM 7481</strain>
    </source>
</reference>
<proteinExistence type="predicted"/>
<dbReference type="OrthoDB" id="9134324at2"/>
<dbReference type="AlphaFoldDB" id="A0A1I1T1L1"/>
<evidence type="ECO:0000256" key="1">
    <source>
        <dbReference type="SAM" id="MobiDB-lite"/>
    </source>
</evidence>
<dbReference type="Proteomes" id="UP000199517">
    <property type="component" value="Unassembled WGS sequence"/>
</dbReference>
<dbReference type="EMBL" id="FOMQ01000003">
    <property type="protein sequence ID" value="SFD52526.1"/>
    <property type="molecule type" value="Genomic_DNA"/>
</dbReference>
<evidence type="ECO:0008006" key="4">
    <source>
        <dbReference type="Google" id="ProtNLM"/>
    </source>
</evidence>
<gene>
    <name evidence="2" type="ORF">SAMN04489710_10363</name>
</gene>